<dbReference type="PANTHER" id="PTHR30204">
    <property type="entry name" value="REDOX-CYCLING DRUG-SENSING TRANSCRIPTIONAL ACTIVATOR SOXR"/>
    <property type="match status" value="1"/>
</dbReference>
<evidence type="ECO:0000256" key="2">
    <source>
        <dbReference type="SAM" id="Coils"/>
    </source>
</evidence>
<dbReference type="SMART" id="SM00422">
    <property type="entry name" value="HTH_MERR"/>
    <property type="match status" value="1"/>
</dbReference>
<dbReference type="SUPFAM" id="SSF46955">
    <property type="entry name" value="Putative DNA-binding domain"/>
    <property type="match status" value="1"/>
</dbReference>
<evidence type="ECO:0000313" key="4">
    <source>
        <dbReference type="EMBL" id="WFD08855.1"/>
    </source>
</evidence>
<dbReference type="InterPro" id="IPR011256">
    <property type="entry name" value="Reg_factor_effector_dom_sf"/>
</dbReference>
<dbReference type="EMBL" id="CP120733">
    <property type="protein sequence ID" value="WFD08855.1"/>
    <property type="molecule type" value="Genomic_DNA"/>
</dbReference>
<dbReference type="CDD" id="cd04782">
    <property type="entry name" value="HTH_BltR"/>
    <property type="match status" value="1"/>
</dbReference>
<keyword evidence="5" id="KW-1185">Reference proteome</keyword>
<name>A0ABY8E7I0_9FIRM</name>
<dbReference type="Pfam" id="PF13411">
    <property type="entry name" value="MerR_1"/>
    <property type="match status" value="1"/>
</dbReference>
<proteinExistence type="predicted"/>
<organism evidence="4 5">
    <name type="scientific">Tepidibacter hydrothermalis</name>
    <dbReference type="NCBI Taxonomy" id="3036126"/>
    <lineage>
        <taxon>Bacteria</taxon>
        <taxon>Bacillati</taxon>
        <taxon>Bacillota</taxon>
        <taxon>Clostridia</taxon>
        <taxon>Peptostreptococcales</taxon>
        <taxon>Peptostreptococcaceae</taxon>
        <taxon>Tepidibacter</taxon>
    </lineage>
</organism>
<keyword evidence="2" id="KW-0175">Coiled coil</keyword>
<feature type="coiled-coil region" evidence="2">
    <location>
        <begin position="85"/>
        <end position="119"/>
    </location>
</feature>
<dbReference type="PANTHER" id="PTHR30204:SF85">
    <property type="entry name" value="MULTIDRUG-EFFLUX TRANSPORTER 2 REGULATOR"/>
    <property type="match status" value="1"/>
</dbReference>
<protein>
    <submittedName>
        <fullName evidence="4">MerR family transcriptional regulator</fullName>
    </submittedName>
</protein>
<dbReference type="Gene3D" id="1.10.1660.10">
    <property type="match status" value="1"/>
</dbReference>
<dbReference type="PROSITE" id="PS50937">
    <property type="entry name" value="HTH_MERR_2"/>
    <property type="match status" value="1"/>
</dbReference>
<evidence type="ECO:0000259" key="3">
    <source>
        <dbReference type="PROSITE" id="PS50937"/>
    </source>
</evidence>
<dbReference type="InterPro" id="IPR009061">
    <property type="entry name" value="DNA-bd_dom_put_sf"/>
</dbReference>
<evidence type="ECO:0000256" key="1">
    <source>
        <dbReference type="ARBA" id="ARBA00023125"/>
    </source>
</evidence>
<feature type="domain" description="HTH merR-type" evidence="3">
    <location>
        <begin position="9"/>
        <end position="78"/>
    </location>
</feature>
<sequence>MENILLSEYISIGEFSKLCGVSRKTLIFYDNIGIFSPAYKNDKNYRYYTINQFDTFSILTDLRELGMSLNDIKDYLKKKSPENYLNMLKQENDKIKERINKLKRMSNNIENKIEIANRAIDAKKYEGPYIKKLDKEYLVVSDLCDSSQETFMIDIIKFLNYCNLNNLDQGYPIGVMISGESIKNKEYTKISKLFLKNECKLENCDIHIKKEGLYACIVHKGSYEKTYESYEKLLKYISDCGYEVEDCSYENTLLDFFAVKNEDQYLTEISIPIRKMEIT</sequence>
<dbReference type="Proteomes" id="UP001222800">
    <property type="component" value="Chromosome"/>
</dbReference>
<dbReference type="RefSeq" id="WP_277730772.1">
    <property type="nucleotide sequence ID" value="NZ_CP120733.1"/>
</dbReference>
<evidence type="ECO:0000313" key="5">
    <source>
        <dbReference type="Proteomes" id="UP001222800"/>
    </source>
</evidence>
<dbReference type="Pfam" id="PF06445">
    <property type="entry name" value="GyrI-like"/>
    <property type="match status" value="1"/>
</dbReference>
<dbReference type="InterPro" id="IPR029442">
    <property type="entry name" value="GyrI-like"/>
</dbReference>
<dbReference type="Gene3D" id="3.20.80.10">
    <property type="entry name" value="Regulatory factor, effector binding domain"/>
    <property type="match status" value="1"/>
</dbReference>
<accession>A0ABY8E7I0</accession>
<dbReference type="InterPro" id="IPR000551">
    <property type="entry name" value="MerR-type_HTH_dom"/>
</dbReference>
<gene>
    <name evidence="4" type="ORF">P4S50_10675</name>
</gene>
<keyword evidence="1" id="KW-0238">DNA-binding</keyword>
<dbReference type="InterPro" id="IPR047057">
    <property type="entry name" value="MerR_fam"/>
</dbReference>
<reference evidence="4 5" key="1">
    <citation type="submission" date="2023-03" db="EMBL/GenBank/DDBJ databases">
        <title>Complete genome sequence of Tepidibacter sp. SWIR-1, isolated from a deep-sea hydrothermal vent.</title>
        <authorList>
            <person name="Li X."/>
        </authorList>
    </citation>
    <scope>NUCLEOTIDE SEQUENCE [LARGE SCALE GENOMIC DNA]</scope>
    <source>
        <strain evidence="4 5">SWIR-1</strain>
    </source>
</reference>
<dbReference type="SUPFAM" id="SSF55136">
    <property type="entry name" value="Probable bacterial effector-binding domain"/>
    <property type="match status" value="1"/>
</dbReference>